<dbReference type="OrthoDB" id="2448307at2759"/>
<feature type="transmembrane region" description="Helical" evidence="1">
    <location>
        <begin position="230"/>
        <end position="248"/>
    </location>
</feature>
<evidence type="ECO:0000256" key="1">
    <source>
        <dbReference type="SAM" id="Phobius"/>
    </source>
</evidence>
<feature type="transmembrane region" description="Helical" evidence="1">
    <location>
        <begin position="268"/>
        <end position="289"/>
    </location>
</feature>
<reference evidence="2 3" key="1">
    <citation type="submission" date="2016-07" db="EMBL/GenBank/DDBJ databases">
        <title>Pervasive Adenine N6-methylation of Active Genes in Fungi.</title>
        <authorList>
            <consortium name="DOE Joint Genome Institute"/>
            <person name="Mondo S.J."/>
            <person name="Dannebaum R.O."/>
            <person name="Kuo R.C."/>
            <person name="Labutti K."/>
            <person name="Haridas S."/>
            <person name="Kuo A."/>
            <person name="Salamov A."/>
            <person name="Ahrendt S.R."/>
            <person name="Lipzen A."/>
            <person name="Sullivan W."/>
            <person name="Andreopoulos W.B."/>
            <person name="Clum A."/>
            <person name="Lindquist E."/>
            <person name="Daum C."/>
            <person name="Ramamoorthy G.K."/>
            <person name="Gryganskyi A."/>
            <person name="Culley D."/>
            <person name="Magnuson J.K."/>
            <person name="James T.Y."/>
            <person name="O'Malley M.A."/>
            <person name="Stajich J.E."/>
            <person name="Spatafora J.W."/>
            <person name="Visel A."/>
            <person name="Grigoriev I.V."/>
        </authorList>
    </citation>
    <scope>NUCLEOTIDE SEQUENCE [LARGE SCALE GENOMIC DNA]</scope>
    <source>
        <strain evidence="2 3">12-1054</strain>
    </source>
</reference>
<feature type="transmembrane region" description="Helical" evidence="1">
    <location>
        <begin position="203"/>
        <end position="223"/>
    </location>
</feature>
<dbReference type="GO" id="GO:0005794">
    <property type="term" value="C:Golgi apparatus"/>
    <property type="evidence" value="ECO:0007669"/>
    <property type="project" value="TreeGrafter"/>
</dbReference>
<dbReference type="EMBL" id="MCFI01000021">
    <property type="protein sequence ID" value="ORY76990.1"/>
    <property type="molecule type" value="Genomic_DNA"/>
</dbReference>
<gene>
    <name evidence="2" type="ORF">BCR37DRAFT_389256</name>
</gene>
<dbReference type="OMA" id="FWTRREN"/>
<sequence length="340" mass="38131">MTVTIGMALLVMALEGYVFARFELGILGYDPDLPAISQQKSKASKAIPTYFSLFLFAEVFGLGLTWDSLRLKNTIQVIGLCIYHLALATYSIIQIAQIRDALVAANLTPIWNGTESRLPIRPFLFAIPPVIIVFNGALVYLAYRLYNEFGWTIYKHIGADLQMRRRYMAYQIFVALLKFDFVVFVGFSVQFAVIQLDRSDPEFYMTLAVIPITMLGLLCTSLALRREIHWAMYLALIYFLAGAGYFVFKVERMYAGPKAASYGAARRPLVTFAILTLALLVASIANAIVCMRNFGFGLKQILDRRRVDSFGRNMEDGVGSDFVSPHYQPQQYDGTGFGSA</sequence>
<keyword evidence="3" id="KW-1185">Reference proteome</keyword>
<comment type="caution">
    <text evidence="2">The sequence shown here is derived from an EMBL/GenBank/DDBJ whole genome shotgun (WGS) entry which is preliminary data.</text>
</comment>
<dbReference type="GeneID" id="63787313"/>
<dbReference type="PANTHER" id="PTHR34391:SF1">
    <property type="entry name" value="UPF0658 GOLGI APPARATUS MEMBRANE PROTEIN C1952.10C-RELATED"/>
    <property type="match status" value="1"/>
</dbReference>
<dbReference type="Proteomes" id="UP000193685">
    <property type="component" value="Unassembled WGS sequence"/>
</dbReference>
<evidence type="ECO:0000313" key="3">
    <source>
        <dbReference type="Proteomes" id="UP000193685"/>
    </source>
</evidence>
<feature type="transmembrane region" description="Helical" evidence="1">
    <location>
        <begin position="77"/>
        <end position="96"/>
    </location>
</feature>
<organism evidence="2 3">
    <name type="scientific">Protomyces lactucae-debilis</name>
    <dbReference type="NCBI Taxonomy" id="2754530"/>
    <lineage>
        <taxon>Eukaryota</taxon>
        <taxon>Fungi</taxon>
        <taxon>Dikarya</taxon>
        <taxon>Ascomycota</taxon>
        <taxon>Taphrinomycotina</taxon>
        <taxon>Taphrinomycetes</taxon>
        <taxon>Taphrinales</taxon>
        <taxon>Protomycetaceae</taxon>
        <taxon>Protomyces</taxon>
    </lineage>
</organism>
<keyword evidence="1" id="KW-0812">Transmembrane</keyword>
<feature type="transmembrane region" description="Helical" evidence="1">
    <location>
        <begin position="47"/>
        <end position="65"/>
    </location>
</feature>
<protein>
    <submittedName>
        <fullName evidence="2">Uncharacterized protein</fullName>
    </submittedName>
</protein>
<keyword evidence="1" id="KW-1133">Transmembrane helix</keyword>
<evidence type="ECO:0000313" key="2">
    <source>
        <dbReference type="EMBL" id="ORY76990.1"/>
    </source>
</evidence>
<keyword evidence="1" id="KW-0472">Membrane</keyword>
<feature type="transmembrane region" description="Helical" evidence="1">
    <location>
        <begin position="167"/>
        <end position="191"/>
    </location>
</feature>
<dbReference type="InterPro" id="IPR040410">
    <property type="entry name" value="UPF0658_Golgi"/>
</dbReference>
<accession>A0A1Y2EZJ2</accession>
<dbReference type="PANTHER" id="PTHR34391">
    <property type="entry name" value="UPF0658 GOLGI APPARATUS MEMBRANE PROTEIN C1952.10C-RELATED"/>
    <property type="match status" value="1"/>
</dbReference>
<proteinExistence type="predicted"/>
<dbReference type="AlphaFoldDB" id="A0A1Y2EZJ2"/>
<feature type="transmembrane region" description="Helical" evidence="1">
    <location>
        <begin position="123"/>
        <end position="146"/>
    </location>
</feature>
<name>A0A1Y2EZJ2_PROLT</name>
<dbReference type="RefSeq" id="XP_040722830.1">
    <property type="nucleotide sequence ID" value="XM_040870714.1"/>
</dbReference>